<organism evidence="8 9">
    <name type="scientific">Pelagicoccus enzymogenes</name>
    <dbReference type="NCBI Taxonomy" id="2773457"/>
    <lineage>
        <taxon>Bacteria</taxon>
        <taxon>Pseudomonadati</taxon>
        <taxon>Verrucomicrobiota</taxon>
        <taxon>Opitutia</taxon>
        <taxon>Puniceicoccales</taxon>
        <taxon>Pelagicoccaceae</taxon>
        <taxon>Pelagicoccus</taxon>
    </lineage>
</organism>
<dbReference type="InterPro" id="IPR013039">
    <property type="entry name" value="DUF1588"/>
</dbReference>
<evidence type="ECO:0000313" key="9">
    <source>
        <dbReference type="Proteomes" id="UP000622317"/>
    </source>
</evidence>
<dbReference type="Pfam" id="PF07627">
    <property type="entry name" value="PSCyt3"/>
    <property type="match status" value="1"/>
</dbReference>
<dbReference type="Pfam" id="PF07624">
    <property type="entry name" value="PSD2"/>
    <property type="match status" value="1"/>
</dbReference>
<evidence type="ECO:0000256" key="1">
    <source>
        <dbReference type="SAM" id="SignalP"/>
    </source>
</evidence>
<evidence type="ECO:0000259" key="5">
    <source>
        <dbReference type="Pfam" id="PF07631"/>
    </source>
</evidence>
<feature type="chain" id="PRO_5037945420" evidence="1">
    <location>
        <begin position="25"/>
        <end position="841"/>
    </location>
</feature>
<dbReference type="InterPro" id="IPR013043">
    <property type="entry name" value="DUF1595"/>
</dbReference>
<evidence type="ECO:0000259" key="6">
    <source>
        <dbReference type="Pfam" id="PF07635"/>
    </source>
</evidence>
<name>A0A927F7D6_9BACT</name>
<dbReference type="GO" id="GO:0020037">
    <property type="term" value="F:heme binding"/>
    <property type="evidence" value="ECO:0007669"/>
    <property type="project" value="InterPro"/>
</dbReference>
<feature type="signal peptide" evidence="1">
    <location>
        <begin position="1"/>
        <end position="24"/>
    </location>
</feature>
<dbReference type="InterPro" id="IPR013036">
    <property type="entry name" value="DUF1587"/>
</dbReference>
<protein>
    <submittedName>
        <fullName evidence="8">DUF1592 domain-containing protein</fullName>
    </submittedName>
</protein>
<dbReference type="Pfam" id="PF07635">
    <property type="entry name" value="PSCyt1"/>
    <property type="match status" value="1"/>
</dbReference>
<proteinExistence type="predicted"/>
<feature type="domain" description="Cytochrome C Planctomycete-type" evidence="6">
    <location>
        <begin position="46"/>
        <end position="92"/>
    </location>
</feature>
<feature type="domain" description="DUF1595" evidence="7">
    <location>
        <begin position="365"/>
        <end position="427"/>
    </location>
</feature>
<gene>
    <name evidence="8" type="ORF">IEN85_06215</name>
</gene>
<dbReference type="Proteomes" id="UP000622317">
    <property type="component" value="Unassembled WGS sequence"/>
</dbReference>
<dbReference type="GO" id="GO:0009055">
    <property type="term" value="F:electron transfer activity"/>
    <property type="evidence" value="ECO:0007669"/>
    <property type="project" value="InterPro"/>
</dbReference>
<evidence type="ECO:0000259" key="7">
    <source>
        <dbReference type="Pfam" id="PF07637"/>
    </source>
</evidence>
<evidence type="ECO:0000259" key="3">
    <source>
        <dbReference type="Pfam" id="PF07626"/>
    </source>
</evidence>
<dbReference type="AlphaFoldDB" id="A0A927F7D6"/>
<keyword evidence="9" id="KW-1185">Reference proteome</keyword>
<reference evidence="8" key="1">
    <citation type="submission" date="2020-09" db="EMBL/GenBank/DDBJ databases">
        <title>Pelagicoccus enzymogenes sp. nov. with an EPS production, isolated from marine sediment.</title>
        <authorList>
            <person name="Feng X."/>
        </authorList>
    </citation>
    <scope>NUCLEOTIDE SEQUENCE</scope>
    <source>
        <strain evidence="8">NFK12</strain>
    </source>
</reference>
<feature type="domain" description="DUF1587" evidence="3">
    <location>
        <begin position="128"/>
        <end position="190"/>
    </location>
</feature>
<dbReference type="InterPro" id="IPR013042">
    <property type="entry name" value="DUF1592"/>
</dbReference>
<dbReference type="RefSeq" id="WP_191616221.1">
    <property type="nucleotide sequence ID" value="NZ_JACYFG010000007.1"/>
</dbReference>
<dbReference type="Pfam" id="PF07631">
    <property type="entry name" value="PSD4"/>
    <property type="match status" value="1"/>
</dbReference>
<dbReference type="Pfam" id="PF07637">
    <property type="entry name" value="PSD5"/>
    <property type="match status" value="1"/>
</dbReference>
<accession>A0A927F7D6</accession>
<sequence length="841" mass="95956">MPRFVKCFINAVACSCALPAILLAADGDSFFREFSDDIQPVLDIYCYDCHGYGSEKGGVVLDEFDNAMELRDHGLWLRALKNLRSGLMPPSDELQPTEAERDEILSWIKSKVFQLNPANPDPGRQVLRRLNRVEYRNTIRDLLDYDYDTDAEFPADDTGHGFDNMGDVLTISPMLLEKYLDAAQQIVAATVPTRSRVVAEKQLPGREFVEAGQSVPRKGAWNRELSYYEPISLTAERQIDLAGTYEVEWDLMAIETYVNNVFDQNRCRLVLKLDDEVVLEREFAREGWKSFSFVQTREWEPGLHRFTVEVVPLTPEADKVRDLRFRLHGVSLRGPYAPEHFVEPKDYREFFPRDVPGDPEGRRAYARERIEAFAKRAFRRPVDDYTLDRLVALAEHASSGEDATFESGVAQAYAAVLASPRFLFREEEIAGDSMQGDSALVDEWALASRLSYFFWSTMPDETLFDLAERGLLRAQLKQQVKRMLADEKASALVENFVGQWLQARDIGEVPISDFAVWLRENPNPELDRARATYERIRDIRMEDRTSEEEAQLEHARSIYRAAFRIPKPELSRDIREAMLEESESVFEYILQDDRSILELLKSDYTYLNEDLASHYGIDGVVGKEMRRFDLPEGSVRGGVLTQGTVLAVTSNPTRTSPVKRGVFILDNILGTPPPPPPPNIPSLEDAASPDELKALSLRETLALHAEKSTCRSCHNRMDPLGLALENFNAMGRWREAEMDMPIEPEGKLITGEVFNDIRELKEVLVTERRDDFYYCFTEKMLTYALGRGLDYYDVETVDRLVDRLRESGGKPSALIYGIIESAPFQKRRVTSQDGSKSFAER</sequence>
<evidence type="ECO:0000259" key="2">
    <source>
        <dbReference type="Pfam" id="PF07624"/>
    </source>
</evidence>
<dbReference type="InterPro" id="IPR036909">
    <property type="entry name" value="Cyt_c-like_dom_sf"/>
</dbReference>
<evidence type="ECO:0000313" key="8">
    <source>
        <dbReference type="EMBL" id="MBD5779081.1"/>
    </source>
</evidence>
<dbReference type="SUPFAM" id="SSF46626">
    <property type="entry name" value="Cytochrome c"/>
    <property type="match status" value="1"/>
</dbReference>
<feature type="domain" description="DUF1588" evidence="4">
    <location>
        <begin position="636"/>
        <end position="736"/>
    </location>
</feature>
<dbReference type="InterPro" id="IPR011478">
    <property type="entry name" value="DUF1585"/>
</dbReference>
<evidence type="ECO:0000259" key="4">
    <source>
        <dbReference type="Pfam" id="PF07627"/>
    </source>
</evidence>
<dbReference type="InterPro" id="IPR011429">
    <property type="entry name" value="Cyt_c_Planctomycete-type"/>
</dbReference>
<feature type="domain" description="DUF1592" evidence="5">
    <location>
        <begin position="442"/>
        <end position="617"/>
    </location>
</feature>
<keyword evidence="1" id="KW-0732">Signal</keyword>
<dbReference type="EMBL" id="JACYFG010000007">
    <property type="protein sequence ID" value="MBD5779081.1"/>
    <property type="molecule type" value="Genomic_DNA"/>
</dbReference>
<comment type="caution">
    <text evidence="8">The sequence shown here is derived from an EMBL/GenBank/DDBJ whole genome shotgun (WGS) entry which is preliminary data.</text>
</comment>
<feature type="domain" description="DUF1585" evidence="2">
    <location>
        <begin position="751"/>
        <end position="824"/>
    </location>
</feature>
<dbReference type="Pfam" id="PF07626">
    <property type="entry name" value="PSD3"/>
    <property type="match status" value="1"/>
</dbReference>